<feature type="compositionally biased region" description="Low complexity" evidence="1">
    <location>
        <begin position="286"/>
        <end position="307"/>
    </location>
</feature>
<dbReference type="OrthoDB" id="5582218at2759"/>
<evidence type="ECO:0000259" key="2">
    <source>
        <dbReference type="PROSITE" id="PS51207"/>
    </source>
</evidence>
<reference evidence="4" key="2">
    <citation type="submission" date="2015-01" db="EMBL/GenBank/DDBJ databases">
        <title>Evolutionary Origins and Diversification of the Mycorrhizal Mutualists.</title>
        <authorList>
            <consortium name="DOE Joint Genome Institute"/>
            <consortium name="Mycorrhizal Genomics Consortium"/>
            <person name="Kohler A."/>
            <person name="Kuo A."/>
            <person name="Nagy L.G."/>
            <person name="Floudas D."/>
            <person name="Copeland A."/>
            <person name="Barry K.W."/>
            <person name="Cichocki N."/>
            <person name="Veneault-Fourrey C."/>
            <person name="LaButti K."/>
            <person name="Lindquist E.A."/>
            <person name="Lipzen A."/>
            <person name="Lundell T."/>
            <person name="Morin E."/>
            <person name="Murat C."/>
            <person name="Riley R."/>
            <person name="Ohm R."/>
            <person name="Sun H."/>
            <person name="Tunlid A."/>
            <person name="Henrissat B."/>
            <person name="Grigoriev I.V."/>
            <person name="Hibbett D.S."/>
            <person name="Martin F."/>
        </authorList>
    </citation>
    <scope>NUCLEOTIDE SEQUENCE [LARGE SCALE GENOMIC DNA]</scope>
    <source>
        <strain evidence="4">h7</strain>
    </source>
</reference>
<dbReference type="GO" id="GO:0035091">
    <property type="term" value="F:phosphatidylinositol binding"/>
    <property type="evidence" value="ECO:0007669"/>
    <property type="project" value="TreeGrafter"/>
</dbReference>
<proteinExistence type="predicted"/>
<dbReference type="STRING" id="686832.A0A0C2YDY8"/>
<evidence type="ECO:0000313" key="3">
    <source>
        <dbReference type="EMBL" id="KIM47998.1"/>
    </source>
</evidence>
<gene>
    <name evidence="3" type="ORF">M413DRAFT_439689</name>
</gene>
<reference evidence="3 4" key="1">
    <citation type="submission" date="2014-04" db="EMBL/GenBank/DDBJ databases">
        <authorList>
            <consortium name="DOE Joint Genome Institute"/>
            <person name="Kuo A."/>
            <person name="Gay G."/>
            <person name="Dore J."/>
            <person name="Kohler A."/>
            <person name="Nagy L.G."/>
            <person name="Floudas D."/>
            <person name="Copeland A."/>
            <person name="Barry K.W."/>
            <person name="Cichocki N."/>
            <person name="Veneault-Fourrey C."/>
            <person name="LaButti K."/>
            <person name="Lindquist E.A."/>
            <person name="Lipzen A."/>
            <person name="Lundell T."/>
            <person name="Morin E."/>
            <person name="Murat C."/>
            <person name="Sun H."/>
            <person name="Tunlid A."/>
            <person name="Henrissat B."/>
            <person name="Grigoriev I.V."/>
            <person name="Hibbett D.S."/>
            <person name="Martin F."/>
            <person name="Nordberg H.P."/>
            <person name="Cantor M.N."/>
            <person name="Hua S.X."/>
        </authorList>
    </citation>
    <scope>NUCLEOTIDE SEQUENCE [LARGE SCALE GENOMIC DNA]</scope>
    <source>
        <strain evidence="4">h7</strain>
    </source>
</reference>
<evidence type="ECO:0000256" key="1">
    <source>
        <dbReference type="SAM" id="MobiDB-lite"/>
    </source>
</evidence>
<dbReference type="InterPro" id="IPR003114">
    <property type="entry name" value="Phox_assoc"/>
</dbReference>
<name>A0A0C2YDY8_HEBCY</name>
<feature type="domain" description="PXA" evidence="2">
    <location>
        <begin position="21"/>
        <end position="200"/>
    </location>
</feature>
<dbReference type="SMART" id="SM00313">
    <property type="entry name" value="PXA"/>
    <property type="match status" value="1"/>
</dbReference>
<dbReference type="Proteomes" id="UP000053424">
    <property type="component" value="Unassembled WGS sequence"/>
</dbReference>
<dbReference type="PANTHER" id="PTHR22775:SF3">
    <property type="entry name" value="SORTING NEXIN-13"/>
    <property type="match status" value="1"/>
</dbReference>
<organism evidence="3 4">
    <name type="scientific">Hebeloma cylindrosporum</name>
    <dbReference type="NCBI Taxonomy" id="76867"/>
    <lineage>
        <taxon>Eukaryota</taxon>
        <taxon>Fungi</taxon>
        <taxon>Dikarya</taxon>
        <taxon>Basidiomycota</taxon>
        <taxon>Agaricomycotina</taxon>
        <taxon>Agaricomycetes</taxon>
        <taxon>Agaricomycetidae</taxon>
        <taxon>Agaricales</taxon>
        <taxon>Agaricineae</taxon>
        <taxon>Hymenogastraceae</taxon>
        <taxon>Hebeloma</taxon>
    </lineage>
</organism>
<dbReference type="EMBL" id="KN831769">
    <property type="protein sequence ID" value="KIM47998.1"/>
    <property type="molecule type" value="Genomic_DNA"/>
</dbReference>
<dbReference type="Pfam" id="PF02194">
    <property type="entry name" value="PXA"/>
    <property type="match status" value="1"/>
</dbReference>
<dbReference type="AlphaFoldDB" id="A0A0C2YDY8"/>
<protein>
    <recommendedName>
        <fullName evidence="2">PXA domain-containing protein</fullName>
    </recommendedName>
</protein>
<evidence type="ECO:0000313" key="4">
    <source>
        <dbReference type="Proteomes" id="UP000053424"/>
    </source>
</evidence>
<dbReference type="HOGENOM" id="CLU_032678_0_0_1"/>
<dbReference type="PROSITE" id="PS51207">
    <property type="entry name" value="PXA"/>
    <property type="match status" value="1"/>
</dbReference>
<accession>A0A0C2YDY8</accession>
<keyword evidence="4" id="KW-1185">Reference proteome</keyword>
<dbReference type="PANTHER" id="PTHR22775">
    <property type="entry name" value="SORTING NEXIN"/>
    <property type="match status" value="1"/>
</dbReference>
<sequence length="476" mass="52300">MPPSLASRLLFQGTVAPTLVSAELSPELYDFIALALRAHVSPWWSKITRYDKDFLPHISTILSTVLRDLHLRAQAADLPALVFHDVPTIITQHYRDYHNAAAKTATAYASGGAAPLSALFAHLQPHMAISPDGSLDREYYRQIVDHILKASLPLEDYDPDAERIIIREIIVKVLLDDIFPKITQPWFIHKAILDLIGSPEQPIFISPPPLPPSSSHSFSFHTIIVIVLSALQSFSGMCLALIHTYKHAITTIKLVQKSPSHSPNPNFAPPPILSQDTLLTKLHAPSITSSPSTSSSVSSNPRPSTFSTPPNFPIPQESYTNHNYTEPPLLLLSEVISAHNRFASTIVITTLSMLSASMTPFLDKLLPHMLQNFLSPAFILNTTRTAKRTLFPNGYPAPQPPDPTLEEQAELRARLVAWRGSGGIALLLPLLLGPDISHTLGTALDPLSDAQCNRRLVVFLLDRILVSFFPELGGSS</sequence>
<feature type="region of interest" description="Disordered" evidence="1">
    <location>
        <begin position="286"/>
        <end position="319"/>
    </location>
</feature>